<dbReference type="FunFam" id="3.80.10.10:FF:000111">
    <property type="entry name" value="LRR receptor-like serine/threonine-protein kinase ERECTA"/>
    <property type="match status" value="1"/>
</dbReference>
<evidence type="ECO:0000256" key="10">
    <source>
        <dbReference type="ARBA" id="ARBA00023170"/>
    </source>
</evidence>
<keyword evidence="10" id="KW-0675">Receptor</keyword>
<gene>
    <name evidence="14" type="ORF">RGQ29_021393</name>
</gene>
<keyword evidence="4" id="KW-0433">Leucine-rich repeat</keyword>
<dbReference type="Proteomes" id="UP001324115">
    <property type="component" value="Unassembled WGS sequence"/>
</dbReference>
<dbReference type="Pfam" id="PF23598">
    <property type="entry name" value="LRR_14"/>
    <property type="match status" value="1"/>
</dbReference>
<name>A0AAN7IYE5_QUERU</name>
<dbReference type="GO" id="GO:0005886">
    <property type="term" value="C:plasma membrane"/>
    <property type="evidence" value="ECO:0007669"/>
    <property type="project" value="UniProtKB-SubCell"/>
</dbReference>
<dbReference type="PRINTS" id="PR00019">
    <property type="entry name" value="LEURICHRPT"/>
</dbReference>
<accession>A0AAN7IYE5</accession>
<dbReference type="PROSITE" id="PS51450">
    <property type="entry name" value="LRR"/>
    <property type="match status" value="1"/>
</dbReference>
<evidence type="ECO:0000256" key="4">
    <source>
        <dbReference type="ARBA" id="ARBA00022614"/>
    </source>
</evidence>
<dbReference type="EMBL" id="JAXUIC010000005">
    <property type="protein sequence ID" value="KAK4591178.1"/>
    <property type="molecule type" value="Genomic_DNA"/>
</dbReference>
<keyword evidence="9 12" id="KW-0472">Membrane</keyword>
<feature type="transmembrane region" description="Helical" evidence="12">
    <location>
        <begin position="668"/>
        <end position="689"/>
    </location>
</feature>
<dbReference type="PANTHER" id="PTHR48063">
    <property type="entry name" value="LRR RECEPTOR-LIKE KINASE"/>
    <property type="match status" value="1"/>
</dbReference>
<dbReference type="SUPFAM" id="SSF52058">
    <property type="entry name" value="L domain-like"/>
    <property type="match status" value="2"/>
</dbReference>
<evidence type="ECO:0000256" key="7">
    <source>
        <dbReference type="ARBA" id="ARBA00022737"/>
    </source>
</evidence>
<keyword evidence="6" id="KW-0732">Signal</keyword>
<keyword evidence="5 12" id="KW-0812">Transmembrane</keyword>
<sequence length="728" mass="82048">MHYLDLSLANLHQEVDWLQIMSKLPSLSKLHLQGCKLGSMNPSLGFVNFTSLRVLNLSQNLFNHEIPYWFSNLSTGFLELDLGDNSLKGEIPPCILNIQKLEYLSLENNQLIGKIPESIGQAKNLLHLNLKANSFSGPIPSSIGNLSYLRELSLSNNQLNGTVPKSLGLLSNLVVLDITRNSLTGNIDEAHFTKLSELKFLTMSRTPLFFNVNSNWVPPFQLKYVSMNSCKIGPNFPVWLQMQRSLMVLRMSMSGISAKVPDWFWNWTLKIDTIDLSFNHIEGNIPDILLNSTFLNLRSNQFKGRLPQLSANVKVLNLANNSFSGPISLFLCQKMNRKNKLMVLDASNNLLSGELSQCLKYWQSLMHLNLGSNRLSGRIPYCVGSLVALQSLCLRNNNILGDIPPSLKKCSNLELIDLAENHLPIDIPLWIGEMTSLKILSLRSNGFRGHIPLQICQLSSLGVLDLANNSLSGLIPKCFNNIRTMTIPNNGTLPYFDSLGYHYEYGYYFETLKLVPKGNELDYEKNLKYVRMIDLSSNNLSGSIPIEIPALFQLKFLNLSRNNLTGKIPEKIGSMKELESIDLSRNHLSGEIPSSMSNLTSLSRLDLSYNNLSGRIPSSTQLQSFDAPNYIGNPQLCGDPLPQCYKIEEESFNRSIGKAKDDSENSSFYMGMGAGFMVGFWTICGVLFFNRAWRHAYFRFLENINVWVYVNMVPKMNWFVGRVKKLPP</sequence>
<keyword evidence="3" id="KW-1003">Cell membrane</keyword>
<dbReference type="Gene3D" id="3.80.10.10">
    <property type="entry name" value="Ribonuclease Inhibitor"/>
    <property type="match status" value="3"/>
</dbReference>
<evidence type="ECO:0000256" key="2">
    <source>
        <dbReference type="ARBA" id="ARBA00009592"/>
    </source>
</evidence>
<reference evidence="14 15" key="1">
    <citation type="journal article" date="2023" name="G3 (Bethesda)">
        <title>A haplotype-resolved chromosome-scale genome for Quercus rubra L. provides insights into the genetics of adaptive traits for red oak species.</title>
        <authorList>
            <person name="Kapoor B."/>
            <person name="Jenkins J."/>
            <person name="Schmutz J."/>
            <person name="Zhebentyayeva T."/>
            <person name="Kuelheim C."/>
            <person name="Coggeshall M."/>
            <person name="Heim C."/>
            <person name="Lasky J.R."/>
            <person name="Leites L."/>
            <person name="Islam-Faridi N."/>
            <person name="Romero-Severson J."/>
            <person name="DeLeo V.L."/>
            <person name="Lucas S.M."/>
            <person name="Lazic D."/>
            <person name="Gailing O."/>
            <person name="Carlson J."/>
            <person name="Staton M."/>
        </authorList>
    </citation>
    <scope>NUCLEOTIDE SEQUENCE [LARGE SCALE GENOMIC DNA]</scope>
    <source>
        <strain evidence="14">Pseudo-F2</strain>
    </source>
</reference>
<evidence type="ECO:0000256" key="8">
    <source>
        <dbReference type="ARBA" id="ARBA00022989"/>
    </source>
</evidence>
<dbReference type="FunFam" id="3.80.10.10:FF:000413">
    <property type="entry name" value="Inactive leucine-rich repeat receptor-like protein kinase"/>
    <property type="match status" value="1"/>
</dbReference>
<feature type="domain" description="Disease resistance R13L4/SHOC-2-like LRR" evidence="13">
    <location>
        <begin position="46"/>
        <end position="254"/>
    </location>
</feature>
<dbReference type="AlphaFoldDB" id="A0AAN7IYE5"/>
<dbReference type="FunFam" id="3.80.10.10:FF:001347">
    <property type="entry name" value="LRR receptor-like serine/threonine-protein kinase GSO2"/>
    <property type="match status" value="1"/>
</dbReference>
<comment type="similarity">
    <text evidence="2">Belongs to the RLP family.</text>
</comment>
<protein>
    <recommendedName>
        <fullName evidence="13">Disease resistance R13L4/SHOC-2-like LRR domain-containing protein</fullName>
    </recommendedName>
</protein>
<dbReference type="FunFam" id="3.80.10.10:FF:000095">
    <property type="entry name" value="LRR receptor-like serine/threonine-protein kinase GSO1"/>
    <property type="match status" value="1"/>
</dbReference>
<dbReference type="PANTHER" id="PTHR48063:SF98">
    <property type="entry name" value="LRR RECEPTOR-LIKE SERINE_THREONINE-PROTEIN KINASE FLS2"/>
    <property type="match status" value="1"/>
</dbReference>
<dbReference type="InterPro" id="IPR001611">
    <property type="entry name" value="Leu-rich_rpt"/>
</dbReference>
<dbReference type="Pfam" id="PF00560">
    <property type="entry name" value="LRR_1"/>
    <property type="match status" value="5"/>
</dbReference>
<evidence type="ECO:0000256" key="1">
    <source>
        <dbReference type="ARBA" id="ARBA00004251"/>
    </source>
</evidence>
<dbReference type="EMBL" id="JAXUIC010000005">
    <property type="protein sequence ID" value="KAK4591177.1"/>
    <property type="molecule type" value="Genomic_DNA"/>
</dbReference>
<evidence type="ECO:0000256" key="3">
    <source>
        <dbReference type="ARBA" id="ARBA00022475"/>
    </source>
</evidence>
<dbReference type="Pfam" id="PF13855">
    <property type="entry name" value="LRR_8"/>
    <property type="match status" value="1"/>
</dbReference>
<dbReference type="InterPro" id="IPR003591">
    <property type="entry name" value="Leu-rich_rpt_typical-subtyp"/>
</dbReference>
<comment type="subcellular location">
    <subcellularLocation>
        <location evidence="1">Cell membrane</location>
        <topology evidence="1">Single-pass type I membrane protein</topology>
    </subcellularLocation>
</comment>
<dbReference type="InterPro" id="IPR032675">
    <property type="entry name" value="LRR_dom_sf"/>
</dbReference>
<keyword evidence="8 12" id="KW-1133">Transmembrane helix</keyword>
<evidence type="ECO:0000256" key="6">
    <source>
        <dbReference type="ARBA" id="ARBA00022729"/>
    </source>
</evidence>
<dbReference type="InterPro" id="IPR046956">
    <property type="entry name" value="RLP23-like"/>
</dbReference>
<keyword evidence="15" id="KW-1185">Reference proteome</keyword>
<evidence type="ECO:0000259" key="13">
    <source>
        <dbReference type="Pfam" id="PF23598"/>
    </source>
</evidence>
<evidence type="ECO:0000256" key="11">
    <source>
        <dbReference type="ARBA" id="ARBA00023180"/>
    </source>
</evidence>
<evidence type="ECO:0000256" key="5">
    <source>
        <dbReference type="ARBA" id="ARBA00022692"/>
    </source>
</evidence>
<keyword evidence="7" id="KW-0677">Repeat</keyword>
<evidence type="ECO:0000256" key="12">
    <source>
        <dbReference type="SAM" id="Phobius"/>
    </source>
</evidence>
<evidence type="ECO:0000256" key="9">
    <source>
        <dbReference type="ARBA" id="ARBA00023136"/>
    </source>
</evidence>
<proteinExistence type="inferred from homology"/>
<organism evidence="14 15">
    <name type="scientific">Quercus rubra</name>
    <name type="common">Northern red oak</name>
    <name type="synonym">Quercus borealis</name>
    <dbReference type="NCBI Taxonomy" id="3512"/>
    <lineage>
        <taxon>Eukaryota</taxon>
        <taxon>Viridiplantae</taxon>
        <taxon>Streptophyta</taxon>
        <taxon>Embryophyta</taxon>
        <taxon>Tracheophyta</taxon>
        <taxon>Spermatophyta</taxon>
        <taxon>Magnoliopsida</taxon>
        <taxon>eudicotyledons</taxon>
        <taxon>Gunneridae</taxon>
        <taxon>Pentapetalae</taxon>
        <taxon>rosids</taxon>
        <taxon>fabids</taxon>
        <taxon>Fagales</taxon>
        <taxon>Fagaceae</taxon>
        <taxon>Quercus</taxon>
    </lineage>
</organism>
<dbReference type="SMART" id="SM00369">
    <property type="entry name" value="LRR_TYP"/>
    <property type="match status" value="8"/>
</dbReference>
<comment type="caution">
    <text evidence="14">The sequence shown here is derived from an EMBL/GenBank/DDBJ whole genome shotgun (WGS) entry which is preliminary data.</text>
</comment>
<evidence type="ECO:0000313" key="14">
    <source>
        <dbReference type="EMBL" id="KAK4591177.1"/>
    </source>
</evidence>
<dbReference type="InterPro" id="IPR055414">
    <property type="entry name" value="LRR_R13L4/SHOC2-like"/>
</dbReference>
<keyword evidence="11" id="KW-0325">Glycoprotein</keyword>
<evidence type="ECO:0000313" key="15">
    <source>
        <dbReference type="Proteomes" id="UP001324115"/>
    </source>
</evidence>